<dbReference type="Gene3D" id="2.60.40.150">
    <property type="entry name" value="C2 domain"/>
    <property type="match status" value="1"/>
</dbReference>
<dbReference type="InterPro" id="IPR037772">
    <property type="entry name" value="C2_Freud"/>
</dbReference>
<feature type="region of interest" description="Disordered" evidence="2">
    <location>
        <begin position="211"/>
        <end position="305"/>
    </location>
</feature>
<dbReference type="AlphaFoldDB" id="A0A3S2M6H5"/>
<keyword evidence="5" id="KW-1185">Reference proteome</keyword>
<feature type="domain" description="C2" evidence="3">
    <location>
        <begin position="691"/>
        <end position="824"/>
    </location>
</feature>
<feature type="compositionally biased region" description="Basic and acidic residues" evidence="2">
    <location>
        <begin position="499"/>
        <end position="511"/>
    </location>
</feature>
<reference evidence="4 5" key="1">
    <citation type="submission" date="2018-11" db="EMBL/GenBank/DDBJ databases">
        <authorList>
            <person name="Lopez-Roques C."/>
            <person name="Donnadieu C."/>
            <person name="Bouchez O."/>
            <person name="Klopp C."/>
            <person name="Cabau C."/>
            <person name="Zahm M."/>
        </authorList>
    </citation>
    <scope>NUCLEOTIDE SEQUENCE [LARGE SCALE GENOMIC DNA]</scope>
    <source>
        <strain evidence="4">RS831</strain>
        <tissue evidence="4">Whole body</tissue>
    </source>
</reference>
<dbReference type="CDD" id="cd08690">
    <property type="entry name" value="C2_Freud-1"/>
    <property type="match status" value="1"/>
</dbReference>
<feature type="compositionally biased region" description="Acidic residues" evidence="2">
    <location>
        <begin position="489"/>
        <end position="498"/>
    </location>
</feature>
<dbReference type="InterPro" id="IPR000008">
    <property type="entry name" value="C2_dom"/>
</dbReference>
<gene>
    <name evidence="4" type="ORF">OJAV_G00166440</name>
</gene>
<feature type="compositionally biased region" description="Basic and acidic residues" evidence="2">
    <location>
        <begin position="393"/>
        <end position="405"/>
    </location>
</feature>
<feature type="compositionally biased region" description="Basic and acidic residues" evidence="2">
    <location>
        <begin position="415"/>
        <end position="428"/>
    </location>
</feature>
<dbReference type="SUPFAM" id="SSF49562">
    <property type="entry name" value="C2 domain (Calcium/lipid-binding domain, CaLB)"/>
    <property type="match status" value="1"/>
</dbReference>
<dbReference type="Proteomes" id="UP000283210">
    <property type="component" value="Chromosome 17"/>
</dbReference>
<comment type="similarity">
    <text evidence="1">Belongs to the CC2D1 family.</text>
</comment>
<dbReference type="Pfam" id="PF00168">
    <property type="entry name" value="C2"/>
    <property type="match status" value="1"/>
</dbReference>
<dbReference type="EMBL" id="CM012453">
    <property type="protein sequence ID" value="RVE61010.1"/>
    <property type="molecule type" value="Genomic_DNA"/>
</dbReference>
<reference evidence="4 5" key="2">
    <citation type="submission" date="2019-01" db="EMBL/GenBank/DDBJ databases">
        <title>A chromosome length genome reference of the Java medaka (oryzias javanicus).</title>
        <authorList>
            <person name="Herpin A."/>
            <person name="Takehana Y."/>
            <person name="Naruse K."/>
            <person name="Ansai S."/>
            <person name="Kawaguchi M."/>
        </authorList>
    </citation>
    <scope>NUCLEOTIDE SEQUENCE [LARGE SCALE GENOMIC DNA]</scope>
    <source>
        <strain evidence="4">RS831</strain>
        <tissue evidence="4">Whole body</tissue>
    </source>
</reference>
<dbReference type="SMART" id="SM00239">
    <property type="entry name" value="C2"/>
    <property type="match status" value="1"/>
</dbReference>
<dbReference type="FunFam" id="2.60.40.150:FF:000264">
    <property type="entry name" value="Coiled-coil and C2 domain containing 1B"/>
    <property type="match status" value="1"/>
</dbReference>
<dbReference type="OrthoDB" id="19996at2759"/>
<feature type="compositionally biased region" description="Low complexity" evidence="2">
    <location>
        <begin position="263"/>
        <end position="285"/>
    </location>
</feature>
<dbReference type="PANTHER" id="PTHR13076">
    <property type="entry name" value="COILED-COIL AND C2 DOMAIN-CONTAINING PROTEIN 1-LIKE"/>
    <property type="match status" value="1"/>
</dbReference>
<evidence type="ECO:0000313" key="5">
    <source>
        <dbReference type="Proteomes" id="UP000283210"/>
    </source>
</evidence>
<feature type="region of interest" description="Disordered" evidence="2">
    <location>
        <begin position="108"/>
        <end position="132"/>
    </location>
</feature>
<dbReference type="PROSITE" id="PS50004">
    <property type="entry name" value="C2"/>
    <property type="match status" value="1"/>
</dbReference>
<feature type="compositionally biased region" description="Low complexity" evidence="2">
    <location>
        <begin position="376"/>
        <end position="391"/>
    </location>
</feature>
<proteinExistence type="inferred from homology"/>
<evidence type="ECO:0000259" key="3">
    <source>
        <dbReference type="PROSITE" id="PS50004"/>
    </source>
</evidence>
<evidence type="ECO:0000256" key="1">
    <source>
        <dbReference type="ARBA" id="ARBA00010672"/>
    </source>
</evidence>
<evidence type="ECO:0000313" key="4">
    <source>
        <dbReference type="EMBL" id="RVE61010.1"/>
    </source>
</evidence>
<dbReference type="SMART" id="SM00685">
    <property type="entry name" value="DM14"/>
    <property type="match status" value="4"/>
</dbReference>
<protein>
    <recommendedName>
        <fullName evidence="3">C2 domain-containing protein</fullName>
    </recommendedName>
</protein>
<sequence>MFGKKKRAPMPRGQGAAAAKQMGLFVDMDPEEMMSGMEENLDDPDLEAELAAITGDAPAGRAKQKGKKPLPMEDIAKMAEECMKDLNEDDDGDDVEDDEDLLAELQEVVGEQEEMSPSTSCPTAECREAATEESWVEQEVKVSSAAPGTLQHTVEQRMLMYKTALQNAKAAGETSKARRYDRGLKTLESMMAAVKKGKPINEAEIPPLVASGASSAAPPPAVPARPAPPAPAAPQQQHVESEDPAALPGVPDSITPSSEEEQSSSAAPLPVSSSSSPEEQPEGASDSSQSRQAAGSDETKSLLLERQREYKAAALRAKKQGDLEKAKLYFRTSKKFDAVMEALEKGQAVDLSGLPPSPGQDAEENSAAGNEPTPVPTAAAASAAQSAPSAPKDVLEALEQRRAKYVEASAQAKASGDDRKARMHERIAKQYQSAIRAHKAGKPVDFDELPVPPGFPPIPGQKTAGAEEGFIAALEAANKLASTDAAGEEKDEDDDEEELKAAAPEKAKRPTLEVPEAVLGQKRPSSTSPDRTAQRDALSPAAVQQLEFLENRKKQYMKAALQAKQKNDMEQAKNLLRTAKGFDPMIEATRSGKSVDISTVLSPPGDEEDDFILVHHSDVQLSQKAEEVYSQLAKMLKDQHEKCLTHSKQFTHLGNVAETTKFEKMAEDCKKSMEVLKLAQARGLPPPKHHFEEKSFCTVRIFPDLSGTDMVVIIVRGMNLPAPNGVQSNDLDAYIKFDFPYPSSEQPQRHKTTVVKNTNSPEYNQSFTLTINRSHRGFRRLVASKGFKLELLHKGGFLRCDKPIGTALVKLDKLETQSEIREIVEVMDGRKHTGGRVEVRVQLREPLCGQDIQTSTERWLVIDT</sequence>
<dbReference type="Pfam" id="PF21528">
    <property type="entry name" value="CC2D1A-B_DM14"/>
    <property type="match status" value="4"/>
</dbReference>
<dbReference type="PANTHER" id="PTHR13076:SF5">
    <property type="entry name" value="COILED-COIL AND C2 DOMAIN-CONTAINING PROTEIN 1B"/>
    <property type="match status" value="1"/>
</dbReference>
<feature type="region of interest" description="Disordered" evidence="2">
    <location>
        <begin position="481"/>
        <end position="538"/>
    </location>
</feature>
<name>A0A3S2M6H5_ORYJA</name>
<dbReference type="InterPro" id="IPR035892">
    <property type="entry name" value="C2_domain_sf"/>
</dbReference>
<evidence type="ECO:0000256" key="2">
    <source>
        <dbReference type="SAM" id="MobiDB-lite"/>
    </source>
</evidence>
<dbReference type="InterPro" id="IPR039725">
    <property type="entry name" value="CC2D1A/B"/>
</dbReference>
<feature type="compositionally biased region" description="Pro residues" evidence="2">
    <location>
        <begin position="450"/>
        <end position="459"/>
    </location>
</feature>
<feature type="region of interest" description="Disordered" evidence="2">
    <location>
        <begin position="1"/>
        <end position="20"/>
    </location>
</feature>
<dbReference type="InterPro" id="IPR006608">
    <property type="entry name" value="CC2D1A/B_DM14"/>
</dbReference>
<dbReference type="GO" id="GO:0001227">
    <property type="term" value="F:DNA-binding transcription repressor activity, RNA polymerase II-specific"/>
    <property type="evidence" value="ECO:0007669"/>
    <property type="project" value="InterPro"/>
</dbReference>
<feature type="compositionally biased region" description="Pro residues" evidence="2">
    <location>
        <begin position="217"/>
        <end position="232"/>
    </location>
</feature>
<feature type="region of interest" description="Disordered" evidence="2">
    <location>
        <begin position="349"/>
        <end position="463"/>
    </location>
</feature>
<organism evidence="4 5">
    <name type="scientific">Oryzias javanicus</name>
    <name type="common">Javanese ricefish</name>
    <name type="synonym">Aplocheilus javanicus</name>
    <dbReference type="NCBI Taxonomy" id="123683"/>
    <lineage>
        <taxon>Eukaryota</taxon>
        <taxon>Metazoa</taxon>
        <taxon>Chordata</taxon>
        <taxon>Craniata</taxon>
        <taxon>Vertebrata</taxon>
        <taxon>Euteleostomi</taxon>
        <taxon>Actinopterygii</taxon>
        <taxon>Neopterygii</taxon>
        <taxon>Teleostei</taxon>
        <taxon>Neoteleostei</taxon>
        <taxon>Acanthomorphata</taxon>
        <taxon>Ovalentaria</taxon>
        <taxon>Atherinomorphae</taxon>
        <taxon>Beloniformes</taxon>
        <taxon>Adrianichthyidae</taxon>
        <taxon>Oryziinae</taxon>
        <taxon>Oryzias</taxon>
    </lineage>
</organism>
<accession>A0A3S2M6H5</accession>